<name>A0A8E2JPA9_9PEZI</name>
<evidence type="ECO:0000259" key="1">
    <source>
        <dbReference type="Pfam" id="PF23155"/>
    </source>
</evidence>
<evidence type="ECO:0000313" key="2">
    <source>
        <dbReference type="EMBL" id="OCL04655.1"/>
    </source>
</evidence>
<gene>
    <name evidence="2" type="ORF">AOQ84DRAFT_441941</name>
</gene>
<dbReference type="PANTHER" id="PTHR38117">
    <property type="entry name" value="NACHT AND WD40 DOMAIN PROTEIN"/>
    <property type="match status" value="1"/>
</dbReference>
<protein>
    <recommendedName>
        <fullName evidence="1">DUF7053 domain-containing protein</fullName>
    </recommendedName>
</protein>
<feature type="domain" description="DUF7053" evidence="1">
    <location>
        <begin position="4"/>
        <end position="178"/>
    </location>
</feature>
<accession>A0A8E2JPA9</accession>
<evidence type="ECO:0000313" key="3">
    <source>
        <dbReference type="Proteomes" id="UP000250140"/>
    </source>
</evidence>
<dbReference type="EMBL" id="KV750463">
    <property type="protein sequence ID" value="OCL04655.1"/>
    <property type="molecule type" value="Genomic_DNA"/>
</dbReference>
<dbReference type="PANTHER" id="PTHR38117:SF1">
    <property type="entry name" value="DUF3074 DOMAIN-CONTAINING PROTEIN"/>
    <property type="match status" value="1"/>
</dbReference>
<reference evidence="2 3" key="1">
    <citation type="journal article" date="2016" name="Nat. Commun.">
        <title>Ectomycorrhizal ecology is imprinted in the genome of the dominant symbiotic fungus Cenococcum geophilum.</title>
        <authorList>
            <consortium name="DOE Joint Genome Institute"/>
            <person name="Peter M."/>
            <person name="Kohler A."/>
            <person name="Ohm R.A."/>
            <person name="Kuo A."/>
            <person name="Krutzmann J."/>
            <person name="Morin E."/>
            <person name="Arend M."/>
            <person name="Barry K.W."/>
            <person name="Binder M."/>
            <person name="Choi C."/>
            <person name="Clum A."/>
            <person name="Copeland A."/>
            <person name="Grisel N."/>
            <person name="Haridas S."/>
            <person name="Kipfer T."/>
            <person name="LaButti K."/>
            <person name="Lindquist E."/>
            <person name="Lipzen A."/>
            <person name="Maire R."/>
            <person name="Meier B."/>
            <person name="Mihaltcheva S."/>
            <person name="Molinier V."/>
            <person name="Murat C."/>
            <person name="Poggeler S."/>
            <person name="Quandt C.A."/>
            <person name="Sperisen C."/>
            <person name="Tritt A."/>
            <person name="Tisserant E."/>
            <person name="Crous P.W."/>
            <person name="Henrissat B."/>
            <person name="Nehls U."/>
            <person name="Egli S."/>
            <person name="Spatafora J.W."/>
            <person name="Grigoriev I.V."/>
            <person name="Martin F.M."/>
        </authorList>
    </citation>
    <scope>NUCLEOTIDE SEQUENCE [LARGE SCALE GENOMIC DNA]</scope>
    <source>
        <strain evidence="2 3">CBS 207.34</strain>
    </source>
</reference>
<keyword evidence="3" id="KW-1185">Reference proteome</keyword>
<dbReference type="AlphaFoldDB" id="A0A8E2JPA9"/>
<dbReference type="Pfam" id="PF23155">
    <property type="entry name" value="DUF7053"/>
    <property type="match status" value="1"/>
</dbReference>
<sequence>MSRSTHNLRVAAHIPDFLTTVDVIEALHNHDHCLTLQALTKGHQEIPTNDEAASDPYFSPEHIGKIKTYEVTEAITIIPGIGEWGRKYITFPVCFQNTPSGLKTRANAAGGVVLHAEYLVLPGGADSEVDGEGEGVGDAQWVLVEDITVECSWWLMPFVRSTMETAHRDIVRKVVEKVVYQHRSRISNQ</sequence>
<dbReference type="Proteomes" id="UP000250140">
    <property type="component" value="Unassembled WGS sequence"/>
</dbReference>
<organism evidence="2 3">
    <name type="scientific">Glonium stellatum</name>
    <dbReference type="NCBI Taxonomy" id="574774"/>
    <lineage>
        <taxon>Eukaryota</taxon>
        <taxon>Fungi</taxon>
        <taxon>Dikarya</taxon>
        <taxon>Ascomycota</taxon>
        <taxon>Pezizomycotina</taxon>
        <taxon>Dothideomycetes</taxon>
        <taxon>Pleosporomycetidae</taxon>
        <taxon>Gloniales</taxon>
        <taxon>Gloniaceae</taxon>
        <taxon>Glonium</taxon>
    </lineage>
</organism>
<dbReference type="InterPro" id="IPR055481">
    <property type="entry name" value="DUF7053"/>
</dbReference>
<proteinExistence type="predicted"/>
<dbReference type="OrthoDB" id="4276610at2759"/>